<name>A0A1F7KAG6_9BACT</name>
<feature type="domain" description="Glycosyltransferase 2-like" evidence="1">
    <location>
        <begin position="8"/>
        <end position="114"/>
    </location>
</feature>
<gene>
    <name evidence="2" type="ORF">A2209_04065</name>
</gene>
<evidence type="ECO:0000313" key="3">
    <source>
        <dbReference type="Proteomes" id="UP000178450"/>
    </source>
</evidence>
<dbReference type="PANTHER" id="PTHR43630">
    <property type="entry name" value="POLY-BETA-1,6-N-ACETYL-D-GLUCOSAMINE SYNTHASE"/>
    <property type="match status" value="1"/>
</dbReference>
<dbReference type="InterPro" id="IPR001173">
    <property type="entry name" value="Glyco_trans_2-like"/>
</dbReference>
<dbReference type="SUPFAM" id="SSF53448">
    <property type="entry name" value="Nucleotide-diphospho-sugar transferases"/>
    <property type="match status" value="1"/>
</dbReference>
<comment type="caution">
    <text evidence="2">The sequence shown here is derived from an EMBL/GenBank/DDBJ whole genome shotgun (WGS) entry which is preliminary data.</text>
</comment>
<evidence type="ECO:0000259" key="1">
    <source>
        <dbReference type="Pfam" id="PF00535"/>
    </source>
</evidence>
<dbReference type="EMBL" id="MGBG01000013">
    <property type="protein sequence ID" value="OGK64849.1"/>
    <property type="molecule type" value="Genomic_DNA"/>
</dbReference>
<dbReference type="InterPro" id="IPR029044">
    <property type="entry name" value="Nucleotide-diphossugar_trans"/>
</dbReference>
<dbReference type="AlphaFoldDB" id="A0A1F7KAG6"/>
<dbReference type="CDD" id="cd02511">
    <property type="entry name" value="Beta4Glucosyltransferase"/>
    <property type="match status" value="1"/>
</dbReference>
<dbReference type="Proteomes" id="UP000178450">
    <property type="component" value="Unassembled WGS sequence"/>
</dbReference>
<accession>A0A1F7KAG6</accession>
<organism evidence="2 3">
    <name type="scientific">Candidatus Roizmanbacteria bacterium RIFOXYA1_FULL_41_12</name>
    <dbReference type="NCBI Taxonomy" id="1802082"/>
    <lineage>
        <taxon>Bacteria</taxon>
        <taxon>Candidatus Roizmaniibacteriota</taxon>
    </lineage>
</organism>
<evidence type="ECO:0000313" key="2">
    <source>
        <dbReference type="EMBL" id="OGK64849.1"/>
    </source>
</evidence>
<reference evidence="2 3" key="1">
    <citation type="journal article" date="2016" name="Nat. Commun.">
        <title>Thousands of microbial genomes shed light on interconnected biogeochemical processes in an aquifer system.</title>
        <authorList>
            <person name="Anantharaman K."/>
            <person name="Brown C.T."/>
            <person name="Hug L.A."/>
            <person name="Sharon I."/>
            <person name="Castelle C.J."/>
            <person name="Probst A.J."/>
            <person name="Thomas B.C."/>
            <person name="Singh A."/>
            <person name="Wilkins M.J."/>
            <person name="Karaoz U."/>
            <person name="Brodie E.L."/>
            <person name="Williams K.H."/>
            <person name="Hubbard S.S."/>
            <person name="Banfield J.F."/>
        </authorList>
    </citation>
    <scope>NUCLEOTIDE SEQUENCE [LARGE SCALE GENOMIC DNA]</scope>
</reference>
<dbReference type="PANTHER" id="PTHR43630:SF2">
    <property type="entry name" value="GLYCOSYLTRANSFERASE"/>
    <property type="match status" value="1"/>
</dbReference>
<dbReference type="Gene3D" id="3.90.550.10">
    <property type="entry name" value="Spore Coat Polysaccharide Biosynthesis Protein SpsA, Chain A"/>
    <property type="match status" value="1"/>
</dbReference>
<proteinExistence type="predicted"/>
<sequence length="262" mass="30865">MKKQTITAVIPAGNEEDNIERCLKSLLWCDRIQVLFLGQDKTARIAKKYKAEVIKFDKPEFHDIVGVQKSVNWAIDHCQTDWMLRIDADEVVTAEVKHEIQNILTKPQVNKTDLMAYGIPRKQYFLGDYLKGGDWAYDRLVRLFKPQFCRYEPIVAVHEQLKVKGKVGYLKNPLLHFSHPDLKTLITKFNFYTTLEAKQLRNSLFSSFLKMLFNPPYIFLRWQLYHHGYRDGIRGFGAALARGYYDFLLYFKRIKYLVKKSK</sequence>
<protein>
    <recommendedName>
        <fullName evidence="1">Glycosyltransferase 2-like domain-containing protein</fullName>
    </recommendedName>
</protein>
<dbReference type="Pfam" id="PF00535">
    <property type="entry name" value="Glycos_transf_2"/>
    <property type="match status" value="1"/>
</dbReference>